<evidence type="ECO:0000313" key="2">
    <source>
        <dbReference type="EMBL" id="KAK4544494.1"/>
    </source>
</evidence>
<evidence type="ECO:0000256" key="1">
    <source>
        <dbReference type="ARBA" id="ARBA00038069"/>
    </source>
</evidence>
<protein>
    <recommendedName>
        <fullName evidence="4">Inhibitor I9 domain-containing protein</fullName>
    </recommendedName>
</protein>
<dbReference type="InterPro" id="IPR052471">
    <property type="entry name" value="PBI_I9"/>
</dbReference>
<evidence type="ECO:0000313" key="3">
    <source>
        <dbReference type="Proteomes" id="UP001324427"/>
    </source>
</evidence>
<sequence length="92" mass="9824">MPSINVSLKDGASAEQLDAAKKQVTDQGGKIINEFKLIKGFTYVSAIPANDNGLPAITLLMLSSAEFPADKVHTLESNEHLNVEADGQVKTQ</sequence>
<gene>
    <name evidence="2" type="ORF">LTR36_004065</name>
</gene>
<reference evidence="2 3" key="1">
    <citation type="submission" date="2021-11" db="EMBL/GenBank/DDBJ databases">
        <title>Black yeast isolated from Biological Soil Crust.</title>
        <authorList>
            <person name="Kurbessoian T."/>
        </authorList>
    </citation>
    <scope>NUCLEOTIDE SEQUENCE [LARGE SCALE GENOMIC DNA]</scope>
    <source>
        <strain evidence="2 3">CCFEE 5522</strain>
    </source>
</reference>
<organism evidence="2 3">
    <name type="scientific">Oleoguttula mirabilis</name>
    <dbReference type="NCBI Taxonomy" id="1507867"/>
    <lineage>
        <taxon>Eukaryota</taxon>
        <taxon>Fungi</taxon>
        <taxon>Dikarya</taxon>
        <taxon>Ascomycota</taxon>
        <taxon>Pezizomycotina</taxon>
        <taxon>Dothideomycetes</taxon>
        <taxon>Dothideomycetidae</taxon>
        <taxon>Mycosphaerellales</taxon>
        <taxon>Teratosphaeriaceae</taxon>
        <taxon>Oleoguttula</taxon>
    </lineage>
</organism>
<dbReference type="AlphaFoldDB" id="A0AAV9JHY9"/>
<dbReference type="GO" id="GO:0004866">
    <property type="term" value="F:endopeptidase inhibitor activity"/>
    <property type="evidence" value="ECO:0007669"/>
    <property type="project" value="TreeGrafter"/>
</dbReference>
<evidence type="ECO:0008006" key="4">
    <source>
        <dbReference type="Google" id="ProtNLM"/>
    </source>
</evidence>
<accession>A0AAV9JHY9</accession>
<dbReference type="InterPro" id="IPR037045">
    <property type="entry name" value="S8pro/Inhibitor_I9_sf"/>
</dbReference>
<proteinExistence type="inferred from homology"/>
<keyword evidence="3" id="KW-1185">Reference proteome</keyword>
<dbReference type="PANTHER" id="PTHR28288:SF2">
    <property type="entry name" value="PROTEASE B INHIBITOR 2"/>
    <property type="match status" value="1"/>
</dbReference>
<comment type="similarity">
    <text evidence="1">Belongs to the protease inhibitor I9 family.</text>
</comment>
<dbReference type="GO" id="GO:0042144">
    <property type="term" value="P:vacuole fusion, non-autophagic"/>
    <property type="evidence" value="ECO:0007669"/>
    <property type="project" value="TreeGrafter"/>
</dbReference>
<dbReference type="EMBL" id="JAVFHQ010000024">
    <property type="protein sequence ID" value="KAK4544494.1"/>
    <property type="molecule type" value="Genomic_DNA"/>
</dbReference>
<name>A0AAV9JHY9_9PEZI</name>
<comment type="caution">
    <text evidence="2">The sequence shown here is derived from an EMBL/GenBank/DDBJ whole genome shotgun (WGS) entry which is preliminary data.</text>
</comment>
<dbReference type="Proteomes" id="UP001324427">
    <property type="component" value="Unassembled WGS sequence"/>
</dbReference>
<dbReference type="PANTHER" id="PTHR28288">
    <property type="entry name" value="PROTEASE B INHIBITOR 2"/>
    <property type="match status" value="1"/>
</dbReference>
<dbReference type="SUPFAM" id="SSF54897">
    <property type="entry name" value="Protease propeptides/inhibitors"/>
    <property type="match status" value="1"/>
</dbReference>
<dbReference type="Gene3D" id="3.30.70.80">
    <property type="entry name" value="Peptidase S8 propeptide/proteinase inhibitor I9"/>
    <property type="match status" value="1"/>
</dbReference>